<sequence>MLVIHFEVYNTFRLEWIIASNDYSDYGDYPAEESIPIPSKTRPRPCDMEIDLYEMQPMEPEPIKGKLSKCSDRSCDKQFIVQSVPRVQPGDAGGVHGLQLLQPARTPAAQGGGARRGHLLQPELPAPHAPGCLHQLPRRRSGTETTVWPRPYPPGICQPAAFSVATACNLLVLLLGMNRRLLADLPPTHNGRPAAESAPMLQGS</sequence>
<evidence type="ECO:0000313" key="1">
    <source>
        <dbReference type="EMBL" id="JAA67416.1"/>
    </source>
</evidence>
<dbReference type="EMBL" id="GADI01006392">
    <property type="protein sequence ID" value="JAA67416.1"/>
    <property type="molecule type" value="mRNA"/>
</dbReference>
<reference evidence="1" key="1">
    <citation type="submission" date="2012-12" db="EMBL/GenBank/DDBJ databases">
        <title>Identification and characterization of a phenylalanine ammonia-lyase gene family in Isatis indigotica Fort.</title>
        <authorList>
            <person name="Liu Q."/>
            <person name="Chen J."/>
            <person name="Zhou X."/>
            <person name="Di P."/>
            <person name="Xiao Y."/>
            <person name="Xuan H."/>
            <person name="Zhang L."/>
            <person name="Chen W."/>
        </authorList>
    </citation>
    <scope>NUCLEOTIDE SEQUENCE</scope>
    <source>
        <tissue evidence="1">Salivary gland</tissue>
    </source>
</reference>
<organism evidence="1">
    <name type="scientific">Ixodes ricinus</name>
    <name type="common">Common tick</name>
    <name type="synonym">Acarus ricinus</name>
    <dbReference type="NCBI Taxonomy" id="34613"/>
    <lineage>
        <taxon>Eukaryota</taxon>
        <taxon>Metazoa</taxon>
        <taxon>Ecdysozoa</taxon>
        <taxon>Arthropoda</taxon>
        <taxon>Chelicerata</taxon>
        <taxon>Arachnida</taxon>
        <taxon>Acari</taxon>
        <taxon>Parasitiformes</taxon>
        <taxon>Ixodida</taxon>
        <taxon>Ixodoidea</taxon>
        <taxon>Ixodidae</taxon>
        <taxon>Ixodinae</taxon>
        <taxon>Ixodes</taxon>
    </lineage>
</organism>
<proteinExistence type="evidence at transcript level"/>
<accession>A0A0K8R8K8</accession>
<protein>
    <submittedName>
        <fullName evidence="1">Putative voltage-dependent calcium channel subunit alpha-2/delta-4-like protein</fullName>
    </submittedName>
</protein>
<dbReference type="AlphaFoldDB" id="A0A0K8R8K8"/>
<name>A0A0K8R8K8_IXORI</name>